<comment type="caution">
    <text evidence="2">The sequence shown here is derived from an EMBL/GenBank/DDBJ whole genome shotgun (WGS) entry which is preliminary data.</text>
</comment>
<reference evidence="2 3" key="1">
    <citation type="submission" date="2021-01" db="EMBL/GenBank/DDBJ databases">
        <title>Whole genome shotgun sequence of Verrucosispora andamanensis NBRC 109075.</title>
        <authorList>
            <person name="Komaki H."/>
            <person name="Tamura T."/>
        </authorList>
    </citation>
    <scope>NUCLEOTIDE SEQUENCE [LARGE SCALE GENOMIC DNA]</scope>
    <source>
        <strain evidence="2 3">NBRC 109075</strain>
    </source>
</reference>
<dbReference type="EMBL" id="BOOZ01000047">
    <property type="protein sequence ID" value="GIJ12211.1"/>
    <property type="molecule type" value="Genomic_DNA"/>
</dbReference>
<accession>A0ABQ4I2U9</accession>
<feature type="compositionally biased region" description="Basic residues" evidence="1">
    <location>
        <begin position="16"/>
        <end position="32"/>
    </location>
</feature>
<evidence type="ECO:0000313" key="3">
    <source>
        <dbReference type="Proteomes" id="UP000647017"/>
    </source>
</evidence>
<gene>
    <name evidence="2" type="ORF">Van01_54250</name>
</gene>
<evidence type="ECO:0000256" key="1">
    <source>
        <dbReference type="SAM" id="MobiDB-lite"/>
    </source>
</evidence>
<name>A0ABQ4I2U9_9ACTN</name>
<protein>
    <submittedName>
        <fullName evidence="2">Uncharacterized protein</fullName>
    </submittedName>
</protein>
<feature type="compositionally biased region" description="Acidic residues" evidence="1">
    <location>
        <begin position="1"/>
        <end position="12"/>
    </location>
</feature>
<keyword evidence="3" id="KW-1185">Reference proteome</keyword>
<evidence type="ECO:0000313" key="2">
    <source>
        <dbReference type="EMBL" id="GIJ12211.1"/>
    </source>
</evidence>
<proteinExistence type="predicted"/>
<dbReference type="Proteomes" id="UP000647017">
    <property type="component" value="Unassembled WGS sequence"/>
</dbReference>
<organism evidence="2 3">
    <name type="scientific">Micromonospora andamanensis</name>
    <dbReference type="NCBI Taxonomy" id="1287068"/>
    <lineage>
        <taxon>Bacteria</taxon>
        <taxon>Bacillati</taxon>
        <taxon>Actinomycetota</taxon>
        <taxon>Actinomycetes</taxon>
        <taxon>Micromonosporales</taxon>
        <taxon>Micromonosporaceae</taxon>
        <taxon>Micromonospora</taxon>
    </lineage>
</organism>
<feature type="region of interest" description="Disordered" evidence="1">
    <location>
        <begin position="1"/>
        <end position="33"/>
    </location>
</feature>
<sequence length="68" mass="7522">MHPPLEPDELDEVAVAKRRRRASGPSRNRRNATNRWRDVVEWGALAVKVLSYAIGLAVTLAQKGCGPN</sequence>